<accession>A0A0F7ZVA3</accession>
<organism evidence="7 8">
    <name type="scientific">Hirsutella minnesotensis 3608</name>
    <dbReference type="NCBI Taxonomy" id="1043627"/>
    <lineage>
        <taxon>Eukaryota</taxon>
        <taxon>Fungi</taxon>
        <taxon>Dikarya</taxon>
        <taxon>Ascomycota</taxon>
        <taxon>Pezizomycotina</taxon>
        <taxon>Sordariomycetes</taxon>
        <taxon>Hypocreomycetidae</taxon>
        <taxon>Hypocreales</taxon>
        <taxon>Ophiocordycipitaceae</taxon>
        <taxon>Hirsutella</taxon>
    </lineage>
</organism>
<dbReference type="AlphaFoldDB" id="A0A0F7ZVA3"/>
<protein>
    <recommendedName>
        <fullName evidence="6">Zn(2)-C6 fungal-type domain-containing protein</fullName>
    </recommendedName>
</protein>
<keyword evidence="3" id="KW-0804">Transcription</keyword>
<dbReference type="OrthoDB" id="5392779at2759"/>
<dbReference type="GO" id="GO:0006351">
    <property type="term" value="P:DNA-templated transcription"/>
    <property type="evidence" value="ECO:0007669"/>
    <property type="project" value="InterPro"/>
</dbReference>
<dbReference type="PROSITE" id="PS50048">
    <property type="entry name" value="ZN2_CY6_FUNGAL_2"/>
    <property type="match status" value="1"/>
</dbReference>
<name>A0A0F7ZVA3_9HYPO</name>
<dbReference type="SMART" id="SM00066">
    <property type="entry name" value="GAL4"/>
    <property type="match status" value="1"/>
</dbReference>
<dbReference type="SUPFAM" id="SSF57701">
    <property type="entry name" value="Zn2/Cys6 DNA-binding domain"/>
    <property type="match status" value="1"/>
</dbReference>
<evidence type="ECO:0000256" key="1">
    <source>
        <dbReference type="ARBA" id="ARBA00022723"/>
    </source>
</evidence>
<dbReference type="Pfam" id="PF00172">
    <property type="entry name" value="Zn_clus"/>
    <property type="match status" value="1"/>
</dbReference>
<feature type="domain" description="Zn(2)-C6 fungal-type" evidence="6">
    <location>
        <begin position="31"/>
        <end position="63"/>
    </location>
</feature>
<evidence type="ECO:0000313" key="7">
    <source>
        <dbReference type="EMBL" id="KJZ76263.1"/>
    </source>
</evidence>
<keyword evidence="2" id="KW-0805">Transcription regulation</keyword>
<sequence>MDKTTRPWDADSLANSEPDAKRRKVRKGTQSCWECKRRKVRCVVGVPPDPVCAGCRRRGTACVGQEFDDEPASATLEDRLGRVEALVERLSGRDSDDGGMSVNDSSFLDDSLARAESPRPTGVEVPADMALASRSASSVTRLFRSSTCTPYTGENALSLDDVLGLPPPPAECTPTLLAKKLLLLASFLLAVRSCRAKAFRGRNVAYRDALMHRAAETARSLVTTNDALVGSLEGIECLLLESFYHNNLGNLRRAWLVTRRAISFAQLLGLSRGAVQSTGDEQRAGLKPAYIWLRLVQMDHYLSLILSLPLGSELPFHPNGSDEESYAGMERESPLSLDERLQRIQCEAAGRIIRRRNLNDEKALVETNEIDYLLQSASSLMPGKWWALPMDEDEDEDDLIPDFDASRNTLIMTQHHLLVQLYLPYLLMQSTDPLVTSGKITAVCSSRELLSRYVLFRKFTTTMPYCRGIDFLVFIASATLCISHIEAHRRCRAGQGGDASLTLLSKHQRVHDRGLMENVLRRMESMAWERRDAIATRISRVLRPLLDLELDAACGKPYRTQSSQEQGPDVGGSVEGDNVLQLNIPHCGTIRIEPCGVSKDAPTAAVKEYESLDRSTTDSRAPPIPPNNQNGQQPANAGSTDAAAASPRREEGTLISGLAPSVDDWALQGVDKAFFDTLLGFDLGESPRENNVSHGYDTDLLC</sequence>
<reference evidence="7 8" key="1">
    <citation type="journal article" date="2014" name="Genome Biol. Evol.">
        <title>Comparative genomics and transcriptomics analyses reveal divergent lifestyle features of nematode endoparasitic fungus Hirsutella minnesotensis.</title>
        <authorList>
            <person name="Lai Y."/>
            <person name="Liu K."/>
            <person name="Zhang X."/>
            <person name="Zhang X."/>
            <person name="Li K."/>
            <person name="Wang N."/>
            <person name="Shu C."/>
            <person name="Wu Y."/>
            <person name="Wang C."/>
            <person name="Bushley K.E."/>
            <person name="Xiang M."/>
            <person name="Liu X."/>
        </authorList>
    </citation>
    <scope>NUCLEOTIDE SEQUENCE [LARGE SCALE GENOMIC DNA]</scope>
    <source>
        <strain evidence="7 8">3608</strain>
    </source>
</reference>
<dbReference type="SMART" id="SM00906">
    <property type="entry name" value="Fungal_trans"/>
    <property type="match status" value="1"/>
</dbReference>
<dbReference type="PROSITE" id="PS00463">
    <property type="entry name" value="ZN2_CY6_FUNGAL_1"/>
    <property type="match status" value="1"/>
</dbReference>
<dbReference type="PANTHER" id="PTHR47840">
    <property type="entry name" value="ZN(II)2CYS6 TRANSCRIPTION FACTOR (EUROFUNG)-RELATED"/>
    <property type="match status" value="1"/>
</dbReference>
<dbReference type="GO" id="GO:0000981">
    <property type="term" value="F:DNA-binding transcription factor activity, RNA polymerase II-specific"/>
    <property type="evidence" value="ECO:0007669"/>
    <property type="project" value="InterPro"/>
</dbReference>
<feature type="region of interest" description="Disordered" evidence="5">
    <location>
        <begin position="557"/>
        <end position="576"/>
    </location>
</feature>
<gene>
    <name evidence="7" type="ORF">HIM_04345</name>
</gene>
<feature type="region of interest" description="Disordered" evidence="5">
    <location>
        <begin position="1"/>
        <end position="23"/>
    </location>
</feature>
<keyword evidence="8" id="KW-1185">Reference proteome</keyword>
<feature type="compositionally biased region" description="Low complexity" evidence="5">
    <location>
        <begin position="627"/>
        <end position="645"/>
    </location>
</feature>
<dbReference type="GO" id="GO:0008270">
    <property type="term" value="F:zinc ion binding"/>
    <property type="evidence" value="ECO:0007669"/>
    <property type="project" value="InterPro"/>
</dbReference>
<dbReference type="InterPro" id="IPR036864">
    <property type="entry name" value="Zn2-C6_fun-type_DNA-bd_sf"/>
</dbReference>
<dbReference type="PANTHER" id="PTHR47840:SF1">
    <property type="entry name" value="ZN(II)2CYS6 TRANSCRIPTION FACTOR (EUROFUNG)"/>
    <property type="match status" value="1"/>
</dbReference>
<evidence type="ECO:0000259" key="6">
    <source>
        <dbReference type="PROSITE" id="PS50048"/>
    </source>
</evidence>
<feature type="region of interest" description="Disordered" evidence="5">
    <location>
        <begin position="608"/>
        <end position="652"/>
    </location>
</feature>
<evidence type="ECO:0000256" key="5">
    <source>
        <dbReference type="SAM" id="MobiDB-lite"/>
    </source>
</evidence>
<evidence type="ECO:0000256" key="4">
    <source>
        <dbReference type="ARBA" id="ARBA00023242"/>
    </source>
</evidence>
<dbReference type="Gene3D" id="4.10.240.10">
    <property type="entry name" value="Zn(2)-C6 fungal-type DNA-binding domain"/>
    <property type="match status" value="1"/>
</dbReference>
<proteinExistence type="predicted"/>
<keyword evidence="1" id="KW-0479">Metal-binding</keyword>
<dbReference type="CDD" id="cd12148">
    <property type="entry name" value="fungal_TF_MHR"/>
    <property type="match status" value="1"/>
</dbReference>
<evidence type="ECO:0000256" key="2">
    <source>
        <dbReference type="ARBA" id="ARBA00023015"/>
    </source>
</evidence>
<keyword evidence="4" id="KW-0539">Nucleus</keyword>
<evidence type="ECO:0000256" key="3">
    <source>
        <dbReference type="ARBA" id="ARBA00023163"/>
    </source>
</evidence>
<dbReference type="EMBL" id="KQ030512">
    <property type="protein sequence ID" value="KJZ76263.1"/>
    <property type="molecule type" value="Genomic_DNA"/>
</dbReference>
<dbReference type="InterPro" id="IPR007219">
    <property type="entry name" value="XnlR_reg_dom"/>
</dbReference>
<feature type="compositionally biased region" description="Basic and acidic residues" evidence="5">
    <location>
        <begin position="608"/>
        <end position="617"/>
    </location>
</feature>
<dbReference type="InterPro" id="IPR001138">
    <property type="entry name" value="Zn2Cys6_DnaBD"/>
</dbReference>
<dbReference type="GO" id="GO:0003677">
    <property type="term" value="F:DNA binding"/>
    <property type="evidence" value="ECO:0007669"/>
    <property type="project" value="InterPro"/>
</dbReference>
<evidence type="ECO:0000313" key="8">
    <source>
        <dbReference type="Proteomes" id="UP000054481"/>
    </source>
</evidence>
<dbReference type="Proteomes" id="UP000054481">
    <property type="component" value="Unassembled WGS sequence"/>
</dbReference>
<dbReference type="CDD" id="cd00067">
    <property type="entry name" value="GAL4"/>
    <property type="match status" value="1"/>
</dbReference>